<dbReference type="InterPro" id="IPR013785">
    <property type="entry name" value="Aldolase_TIM"/>
</dbReference>
<dbReference type="PANTHER" id="PTHR10949">
    <property type="entry name" value="LIPOYL SYNTHASE"/>
    <property type="match status" value="1"/>
</dbReference>
<evidence type="ECO:0000256" key="8">
    <source>
        <dbReference type="ARBA" id="ARBA00047326"/>
    </source>
</evidence>
<dbReference type="SFLD" id="SFLDG01058">
    <property type="entry name" value="lipoyl_synthase_like"/>
    <property type="match status" value="1"/>
</dbReference>
<keyword evidence="6 9" id="KW-0408">Iron</keyword>
<comment type="subcellular location">
    <subcellularLocation>
        <location evidence="9">Cytoplasm</location>
    </subcellularLocation>
</comment>
<dbReference type="FunFam" id="3.20.20.70:FF:000040">
    <property type="entry name" value="Lipoyl synthase"/>
    <property type="match status" value="1"/>
</dbReference>
<dbReference type="NCBIfam" id="NF004019">
    <property type="entry name" value="PRK05481.1"/>
    <property type="match status" value="1"/>
</dbReference>
<dbReference type="SFLD" id="SFLDS00029">
    <property type="entry name" value="Radical_SAM"/>
    <property type="match status" value="1"/>
</dbReference>
<evidence type="ECO:0000256" key="4">
    <source>
        <dbReference type="ARBA" id="ARBA00022691"/>
    </source>
</evidence>
<comment type="caution">
    <text evidence="11">The sequence shown here is derived from an EMBL/GenBank/DDBJ whole genome shotgun (WGS) entry which is preliminary data.</text>
</comment>
<comment type="cofactor">
    <cofactor evidence="9">
        <name>[4Fe-4S] cluster</name>
        <dbReference type="ChEBI" id="CHEBI:49883"/>
    </cofactor>
    <text evidence="9">Binds 2 [4Fe-4S] clusters per subunit. One cluster is coordinated with 3 cysteines and an exchangeable S-adenosyl-L-methionine.</text>
</comment>
<evidence type="ECO:0000256" key="1">
    <source>
        <dbReference type="ARBA" id="ARBA00022485"/>
    </source>
</evidence>
<evidence type="ECO:0000259" key="10">
    <source>
        <dbReference type="PROSITE" id="PS51918"/>
    </source>
</evidence>
<name>A0A9D1FW98_9BACT</name>
<evidence type="ECO:0000313" key="12">
    <source>
        <dbReference type="Proteomes" id="UP000824139"/>
    </source>
</evidence>
<feature type="binding site" evidence="9">
    <location>
        <position position="35"/>
    </location>
    <ligand>
        <name>[4Fe-4S] cluster</name>
        <dbReference type="ChEBI" id="CHEBI:49883"/>
        <label>1</label>
    </ligand>
</feature>
<dbReference type="Pfam" id="PF04055">
    <property type="entry name" value="Radical_SAM"/>
    <property type="match status" value="1"/>
</dbReference>
<evidence type="ECO:0000256" key="6">
    <source>
        <dbReference type="ARBA" id="ARBA00023004"/>
    </source>
</evidence>
<keyword evidence="3 9" id="KW-0808">Transferase</keyword>
<dbReference type="CDD" id="cd01335">
    <property type="entry name" value="Radical_SAM"/>
    <property type="match status" value="1"/>
</dbReference>
<dbReference type="Gene3D" id="3.20.20.70">
    <property type="entry name" value="Aldolase class I"/>
    <property type="match status" value="1"/>
</dbReference>
<dbReference type="SUPFAM" id="SSF102114">
    <property type="entry name" value="Radical SAM enzymes"/>
    <property type="match status" value="1"/>
</dbReference>
<dbReference type="GO" id="GO:0005737">
    <property type="term" value="C:cytoplasm"/>
    <property type="evidence" value="ECO:0007669"/>
    <property type="project" value="UniProtKB-SubCell"/>
</dbReference>
<feature type="binding site" evidence="9">
    <location>
        <position position="65"/>
    </location>
    <ligand>
        <name>[4Fe-4S] cluster</name>
        <dbReference type="ChEBI" id="CHEBI:49883"/>
        <label>2</label>
        <note>4Fe-4S-S-AdoMet</note>
    </ligand>
</feature>
<organism evidence="11 12">
    <name type="scientific">Candidatus Scatenecus faecavium</name>
    <dbReference type="NCBI Taxonomy" id="2840915"/>
    <lineage>
        <taxon>Bacteria</taxon>
        <taxon>Candidatus Scatenecus</taxon>
    </lineage>
</organism>
<dbReference type="PIRSF" id="PIRSF005963">
    <property type="entry name" value="Lipoyl_synth"/>
    <property type="match status" value="1"/>
</dbReference>
<keyword evidence="5 9" id="KW-0479">Metal-binding</keyword>
<dbReference type="InterPro" id="IPR003698">
    <property type="entry name" value="Lipoyl_synth"/>
</dbReference>
<keyword evidence="2 9" id="KW-0963">Cytoplasm</keyword>
<dbReference type="GO" id="GO:0051539">
    <property type="term" value="F:4 iron, 4 sulfur cluster binding"/>
    <property type="evidence" value="ECO:0007669"/>
    <property type="project" value="UniProtKB-UniRule"/>
</dbReference>
<dbReference type="GO" id="GO:0016992">
    <property type="term" value="F:lipoate synthase activity"/>
    <property type="evidence" value="ECO:0007669"/>
    <property type="project" value="UniProtKB-UniRule"/>
</dbReference>
<evidence type="ECO:0000256" key="2">
    <source>
        <dbReference type="ARBA" id="ARBA00022490"/>
    </source>
</evidence>
<accession>A0A9D1FW98</accession>
<reference evidence="11" key="1">
    <citation type="submission" date="2020-10" db="EMBL/GenBank/DDBJ databases">
        <authorList>
            <person name="Gilroy R."/>
        </authorList>
    </citation>
    <scope>NUCLEOTIDE SEQUENCE</scope>
    <source>
        <strain evidence="11">CHK152-2994</strain>
    </source>
</reference>
<feature type="binding site" evidence="9">
    <location>
        <position position="61"/>
    </location>
    <ligand>
        <name>[4Fe-4S] cluster</name>
        <dbReference type="ChEBI" id="CHEBI:49883"/>
        <label>2</label>
        <note>4Fe-4S-S-AdoMet</note>
    </ligand>
</feature>
<dbReference type="PROSITE" id="PS51918">
    <property type="entry name" value="RADICAL_SAM"/>
    <property type="match status" value="1"/>
</dbReference>
<keyword evidence="4 9" id="KW-0949">S-adenosyl-L-methionine</keyword>
<reference evidence="11" key="2">
    <citation type="journal article" date="2021" name="PeerJ">
        <title>Extensive microbial diversity within the chicken gut microbiome revealed by metagenomics and culture.</title>
        <authorList>
            <person name="Gilroy R."/>
            <person name="Ravi A."/>
            <person name="Getino M."/>
            <person name="Pursley I."/>
            <person name="Horton D.L."/>
            <person name="Alikhan N.F."/>
            <person name="Baker D."/>
            <person name="Gharbi K."/>
            <person name="Hall N."/>
            <person name="Watson M."/>
            <person name="Adriaenssens E.M."/>
            <person name="Foster-Nyarko E."/>
            <person name="Jarju S."/>
            <person name="Secka A."/>
            <person name="Antonio M."/>
            <person name="Oren A."/>
            <person name="Chaudhuri R.R."/>
            <person name="La Ragione R."/>
            <person name="Hildebrand F."/>
            <person name="Pallen M.J."/>
        </authorList>
    </citation>
    <scope>NUCLEOTIDE SEQUENCE</scope>
    <source>
        <strain evidence="11">CHK152-2994</strain>
    </source>
</reference>
<dbReference type="EC" id="2.8.1.8" evidence="9"/>
<dbReference type="PANTHER" id="PTHR10949:SF0">
    <property type="entry name" value="LIPOYL SYNTHASE, MITOCHONDRIAL"/>
    <property type="match status" value="1"/>
</dbReference>
<proteinExistence type="inferred from homology"/>
<dbReference type="InterPro" id="IPR058240">
    <property type="entry name" value="rSAM_sf"/>
</dbReference>
<dbReference type="InterPro" id="IPR007197">
    <property type="entry name" value="rSAM"/>
</dbReference>
<evidence type="ECO:0000256" key="9">
    <source>
        <dbReference type="HAMAP-Rule" id="MF_00206"/>
    </source>
</evidence>
<dbReference type="AlphaFoldDB" id="A0A9D1FW98"/>
<keyword evidence="1 9" id="KW-0004">4Fe-4S</keyword>
<dbReference type="HAMAP" id="MF_00206">
    <property type="entry name" value="Lipoyl_synth"/>
    <property type="match status" value="1"/>
</dbReference>
<dbReference type="SMART" id="SM00729">
    <property type="entry name" value="Elp3"/>
    <property type="match status" value="1"/>
</dbReference>
<comment type="catalytic activity">
    <reaction evidence="8 9">
        <text>[[Fe-S] cluster scaffold protein carrying a second [4Fe-4S](2+) cluster] + N(6)-octanoyl-L-lysyl-[protein] + 2 oxidized [2Fe-2S]-[ferredoxin] + 2 S-adenosyl-L-methionine + 4 H(+) = [[Fe-S] cluster scaffold protein] + N(6)-[(R)-dihydrolipoyl]-L-lysyl-[protein] + 4 Fe(3+) + 2 hydrogen sulfide + 2 5'-deoxyadenosine + 2 L-methionine + 2 reduced [2Fe-2S]-[ferredoxin]</text>
        <dbReference type="Rhea" id="RHEA:16585"/>
        <dbReference type="Rhea" id="RHEA-COMP:9928"/>
        <dbReference type="Rhea" id="RHEA-COMP:10000"/>
        <dbReference type="Rhea" id="RHEA-COMP:10001"/>
        <dbReference type="Rhea" id="RHEA-COMP:10475"/>
        <dbReference type="Rhea" id="RHEA-COMP:14568"/>
        <dbReference type="Rhea" id="RHEA-COMP:14569"/>
        <dbReference type="ChEBI" id="CHEBI:15378"/>
        <dbReference type="ChEBI" id="CHEBI:17319"/>
        <dbReference type="ChEBI" id="CHEBI:29034"/>
        <dbReference type="ChEBI" id="CHEBI:29919"/>
        <dbReference type="ChEBI" id="CHEBI:33722"/>
        <dbReference type="ChEBI" id="CHEBI:33737"/>
        <dbReference type="ChEBI" id="CHEBI:33738"/>
        <dbReference type="ChEBI" id="CHEBI:57844"/>
        <dbReference type="ChEBI" id="CHEBI:59789"/>
        <dbReference type="ChEBI" id="CHEBI:78809"/>
        <dbReference type="ChEBI" id="CHEBI:83100"/>
        <dbReference type="EC" id="2.8.1.8"/>
    </reaction>
</comment>
<feature type="binding site" evidence="9">
    <location>
        <position position="273"/>
    </location>
    <ligand>
        <name>[4Fe-4S] cluster</name>
        <dbReference type="ChEBI" id="CHEBI:49883"/>
        <label>1</label>
    </ligand>
</feature>
<dbReference type="GO" id="GO:0009249">
    <property type="term" value="P:protein lipoylation"/>
    <property type="evidence" value="ECO:0007669"/>
    <property type="project" value="UniProtKB-UniRule"/>
</dbReference>
<evidence type="ECO:0000313" key="11">
    <source>
        <dbReference type="EMBL" id="HIS83113.1"/>
    </source>
</evidence>
<sequence length="280" mass="31735">MQKRLPEYLKRPIIDTEKTKNVRRILKTNCLNTVCENARCPNKNECYISNTATFLIMGNVCTRNCRYCNIDCQKPEPLDLKEPLHIAQAVKDLGLKYSVITSVTRDDLPDGGAEHFAQCIFEIRKLSPDVKIEILTPDFKGDTNALDKIIKAKPEVFNHNIETVKHLFKTARPQGDYKRSIGVLKYIKANSKMLTKSGLMVGLGETLEQIEETLQDLKSAGVDILTIGQYIQPSKAHLEVAKYYTPEEFHELDKLALNLGFTHRQIGPLVRSSYRAAELV</sequence>
<evidence type="ECO:0000256" key="5">
    <source>
        <dbReference type="ARBA" id="ARBA00022723"/>
    </source>
</evidence>
<gene>
    <name evidence="9 11" type="primary">lipA</name>
    <name evidence="11" type="ORF">IAD41_05865</name>
</gene>
<feature type="binding site" evidence="9">
    <location>
        <position position="46"/>
    </location>
    <ligand>
        <name>[4Fe-4S] cluster</name>
        <dbReference type="ChEBI" id="CHEBI:49883"/>
        <label>1</label>
    </ligand>
</feature>
<feature type="binding site" evidence="9">
    <location>
        <position position="40"/>
    </location>
    <ligand>
        <name>[4Fe-4S] cluster</name>
        <dbReference type="ChEBI" id="CHEBI:49883"/>
        <label>1</label>
    </ligand>
</feature>
<evidence type="ECO:0000256" key="3">
    <source>
        <dbReference type="ARBA" id="ARBA00022679"/>
    </source>
</evidence>
<dbReference type="InterPro" id="IPR006638">
    <property type="entry name" value="Elp3/MiaA/NifB-like_rSAM"/>
</dbReference>
<feature type="domain" description="Radical SAM core" evidence="10">
    <location>
        <begin position="47"/>
        <end position="262"/>
    </location>
</feature>
<protein>
    <recommendedName>
        <fullName evidence="9">Lipoyl synthase</fullName>
        <ecNumber evidence="9">2.8.1.8</ecNumber>
    </recommendedName>
    <alternativeName>
        <fullName evidence="9">Lip-syn</fullName>
        <shortName evidence="9">LS</shortName>
    </alternativeName>
    <alternativeName>
        <fullName evidence="9">Lipoate synthase</fullName>
    </alternativeName>
    <alternativeName>
        <fullName evidence="9">Lipoic acid synthase</fullName>
    </alternativeName>
    <alternativeName>
        <fullName evidence="9">Sulfur insertion protein LipA</fullName>
    </alternativeName>
</protein>
<dbReference type="Proteomes" id="UP000824139">
    <property type="component" value="Unassembled WGS sequence"/>
</dbReference>
<keyword evidence="7 9" id="KW-0411">Iron-sulfur</keyword>
<evidence type="ECO:0000256" key="7">
    <source>
        <dbReference type="ARBA" id="ARBA00023014"/>
    </source>
</evidence>
<comment type="similarity">
    <text evidence="9">Belongs to the radical SAM superfamily. Lipoyl synthase family.</text>
</comment>
<comment type="pathway">
    <text evidence="9">Protein modification; protein lipoylation via endogenous pathway; protein N(6)-(lipoyl)lysine from octanoyl-[acyl-carrier-protein]: step 2/2.</text>
</comment>
<dbReference type="NCBIfam" id="NF009544">
    <property type="entry name" value="PRK12928.1"/>
    <property type="match status" value="1"/>
</dbReference>
<dbReference type="EMBL" id="DVJO01000128">
    <property type="protein sequence ID" value="HIS83113.1"/>
    <property type="molecule type" value="Genomic_DNA"/>
</dbReference>
<dbReference type="NCBIfam" id="TIGR00510">
    <property type="entry name" value="lipA"/>
    <property type="match status" value="1"/>
</dbReference>
<dbReference type="SFLD" id="SFLDF00271">
    <property type="entry name" value="lipoyl_synthase"/>
    <property type="match status" value="1"/>
</dbReference>
<dbReference type="GO" id="GO:0046872">
    <property type="term" value="F:metal ion binding"/>
    <property type="evidence" value="ECO:0007669"/>
    <property type="project" value="UniProtKB-KW"/>
</dbReference>
<comment type="function">
    <text evidence="9">Catalyzes the radical-mediated insertion of two sulfur atoms into the C-6 and C-8 positions of the octanoyl moiety bound to the lipoyl domains of lipoate-dependent enzymes, thereby converting the octanoylated domains into lipoylated derivatives.</text>
</comment>
<feature type="binding site" evidence="9">
    <location>
        <position position="68"/>
    </location>
    <ligand>
        <name>[4Fe-4S] cluster</name>
        <dbReference type="ChEBI" id="CHEBI:49883"/>
        <label>2</label>
        <note>4Fe-4S-S-AdoMet</note>
    </ligand>
</feature>